<dbReference type="PANTHER" id="PTHR45949">
    <property type="entry name" value="SORTING NEXIN-4"/>
    <property type="match status" value="1"/>
</dbReference>
<feature type="region of interest" description="Disordered" evidence="11">
    <location>
        <begin position="1"/>
        <end position="28"/>
    </location>
</feature>
<evidence type="ECO:0000256" key="5">
    <source>
        <dbReference type="ARBA" id="ARBA00022490"/>
    </source>
</evidence>
<evidence type="ECO:0000256" key="11">
    <source>
        <dbReference type="SAM" id="MobiDB-lite"/>
    </source>
</evidence>
<dbReference type="Pfam" id="PF00787">
    <property type="entry name" value="PX"/>
    <property type="match status" value="1"/>
</dbReference>
<name>G8C144_TETPH</name>
<evidence type="ECO:0000256" key="9">
    <source>
        <dbReference type="ARBA" id="ARBA00041273"/>
    </source>
</evidence>
<feature type="compositionally biased region" description="Polar residues" evidence="11">
    <location>
        <begin position="1"/>
        <end position="11"/>
    </location>
</feature>
<dbReference type="OrthoDB" id="205639at2759"/>
<dbReference type="GO" id="GO:0005829">
    <property type="term" value="C:cytosol"/>
    <property type="evidence" value="ECO:0007669"/>
    <property type="project" value="EnsemblFungi"/>
</dbReference>
<feature type="compositionally biased region" description="Basic and acidic residues" evidence="11">
    <location>
        <begin position="12"/>
        <end position="28"/>
    </location>
</feature>
<dbReference type="GO" id="GO:0034498">
    <property type="term" value="P:early endosome to Golgi transport"/>
    <property type="evidence" value="ECO:0007669"/>
    <property type="project" value="EnsemblFungi"/>
</dbReference>
<dbReference type="Gene3D" id="3.30.1520.10">
    <property type="entry name" value="Phox-like domain"/>
    <property type="match status" value="1"/>
</dbReference>
<protein>
    <recommendedName>
        <fullName evidence="8">Sorting nexin-4</fullName>
    </recommendedName>
    <alternativeName>
        <fullName evidence="9">Autophagy-related protein 24</fullName>
    </alternativeName>
</protein>
<proteinExistence type="inferred from homology"/>
<sequence>MSNSGNETSAGESRDGEKRDGEIIVKGNREESKYMLDIIVSDPQKRSPDNGSSSYVTYQVSTKTNRPSYIRNHQSSGGDEEEGGAEEVLVVVHRRFSDFELLYHVLLNDYPTCIIPPLPNKKIFQYIAGDRFSNSFTQKRCHSLQNFLRRISKHPMLSQSNMLEFFLISSDWEVYKKKLNGTFSNVIHNNNKEEMTEVIMNAFKSVHSQNEMFVEIKKNTEKFESNISKIDKTFSKIVKKNELIIDDYFKVHSNFKDLQEVMTGEEPEGNSLPEKIKTFNSGVIKLSYSLNDLNKFYSFEFLTDMRNLEQYINSLKSLIKLKDQKQIDYEELSEYLSKSLHERDTLLRTYSHGSGGGDMAGAIGGHTNGSGGGGGAAAAISTTTDDEDAHASHRGSTTKTRSKYLLSTTNNFITNKLEEIAGFNQEQIKRDKLKSLETKIESLTAEVRTSKIVTEEFEAECLEEIKLFEKIKNNELRQSLNNLVDHNLQFYEDMHKTWSTINSSLQSHS</sequence>
<accession>G8C144</accession>
<dbReference type="Gene3D" id="1.20.1270.60">
    <property type="entry name" value="Arfaptin homology (AH) domain/BAR domain"/>
    <property type="match status" value="1"/>
</dbReference>
<dbReference type="GeneID" id="11532072"/>
<dbReference type="GO" id="GO:0032456">
    <property type="term" value="P:endocytic recycling"/>
    <property type="evidence" value="ECO:0007669"/>
    <property type="project" value="EnsemblFungi"/>
</dbReference>
<dbReference type="SMART" id="SM00312">
    <property type="entry name" value="PX"/>
    <property type="match status" value="1"/>
</dbReference>
<keyword evidence="14" id="KW-1185">Reference proteome</keyword>
<dbReference type="AlphaFoldDB" id="G8C144"/>
<evidence type="ECO:0000256" key="2">
    <source>
        <dbReference type="ARBA" id="ARBA00004496"/>
    </source>
</evidence>
<evidence type="ECO:0000259" key="12">
    <source>
        <dbReference type="PROSITE" id="PS50195"/>
    </source>
</evidence>
<dbReference type="PROSITE" id="PS50195">
    <property type="entry name" value="PX"/>
    <property type="match status" value="1"/>
</dbReference>
<dbReference type="PANTHER" id="PTHR45949:SF2">
    <property type="entry name" value="SORTING NEXIN-4"/>
    <property type="match status" value="1"/>
</dbReference>
<dbReference type="GO" id="GO:0010009">
    <property type="term" value="C:cytoplasmic side of endosome membrane"/>
    <property type="evidence" value="ECO:0007669"/>
    <property type="project" value="EnsemblFungi"/>
</dbReference>
<dbReference type="InterPro" id="IPR001683">
    <property type="entry name" value="PX_dom"/>
</dbReference>
<dbReference type="GO" id="GO:0036010">
    <property type="term" value="P:protein localization to endosome"/>
    <property type="evidence" value="ECO:0007669"/>
    <property type="project" value="EnsemblFungi"/>
</dbReference>
<evidence type="ECO:0000256" key="7">
    <source>
        <dbReference type="ARBA" id="ARBA00023136"/>
    </source>
</evidence>
<evidence type="ECO:0000256" key="4">
    <source>
        <dbReference type="ARBA" id="ARBA00022448"/>
    </source>
</evidence>
<dbReference type="KEGG" id="tpf:TPHA_0N00910"/>
<dbReference type="GO" id="GO:0000407">
    <property type="term" value="C:phagophore assembly site"/>
    <property type="evidence" value="ECO:0007669"/>
    <property type="project" value="EnsemblFungi"/>
</dbReference>
<feature type="region of interest" description="Disordered" evidence="11">
    <location>
        <begin position="368"/>
        <end position="400"/>
    </location>
</feature>
<dbReference type="GO" id="GO:0005769">
    <property type="term" value="C:early endosome"/>
    <property type="evidence" value="ECO:0007669"/>
    <property type="project" value="EnsemblFungi"/>
</dbReference>
<dbReference type="SUPFAM" id="SSF64268">
    <property type="entry name" value="PX domain"/>
    <property type="match status" value="1"/>
</dbReference>
<dbReference type="GO" id="GO:0032266">
    <property type="term" value="F:phosphatidylinositol-3-phosphate binding"/>
    <property type="evidence" value="ECO:0007669"/>
    <property type="project" value="EnsemblFungi"/>
</dbReference>
<dbReference type="RefSeq" id="XP_003688306.1">
    <property type="nucleotide sequence ID" value="XM_003688258.1"/>
</dbReference>
<evidence type="ECO:0000256" key="10">
    <source>
        <dbReference type="SAM" id="Coils"/>
    </source>
</evidence>
<evidence type="ECO:0000313" key="14">
    <source>
        <dbReference type="Proteomes" id="UP000005666"/>
    </source>
</evidence>
<dbReference type="GO" id="GO:0000422">
    <property type="term" value="P:autophagy of mitochondrion"/>
    <property type="evidence" value="ECO:0007669"/>
    <property type="project" value="EnsemblFungi"/>
</dbReference>
<comment type="subcellular location">
    <subcellularLocation>
        <location evidence="2">Cytoplasm</location>
    </subcellularLocation>
    <subcellularLocation>
        <location evidence="1">Endomembrane system</location>
        <topology evidence="1">Peripheral membrane protein</topology>
    </subcellularLocation>
</comment>
<evidence type="ECO:0000313" key="13">
    <source>
        <dbReference type="EMBL" id="CCE65872.1"/>
    </source>
</evidence>
<dbReference type="GO" id="GO:0061709">
    <property type="term" value="P:reticulophagy"/>
    <property type="evidence" value="ECO:0007669"/>
    <property type="project" value="TreeGrafter"/>
</dbReference>
<dbReference type="InterPro" id="IPR027267">
    <property type="entry name" value="AH/BAR_dom_sf"/>
</dbReference>
<keyword evidence="6" id="KW-0446">Lipid-binding</keyword>
<dbReference type="EMBL" id="HE612869">
    <property type="protein sequence ID" value="CCE65872.1"/>
    <property type="molecule type" value="Genomic_DNA"/>
</dbReference>
<dbReference type="STRING" id="1071381.G8C144"/>
<evidence type="ECO:0000256" key="1">
    <source>
        <dbReference type="ARBA" id="ARBA00004184"/>
    </source>
</evidence>
<feature type="coiled-coil region" evidence="10">
    <location>
        <begin position="426"/>
        <end position="453"/>
    </location>
</feature>
<keyword evidence="5" id="KW-0963">Cytoplasm</keyword>
<feature type="domain" description="PX" evidence="12">
    <location>
        <begin position="36"/>
        <end position="174"/>
    </location>
</feature>
<dbReference type="GO" id="GO:0032258">
    <property type="term" value="P:cytoplasm to vacuole targeting by the Cvt pathway"/>
    <property type="evidence" value="ECO:0007669"/>
    <property type="project" value="EnsemblFungi"/>
</dbReference>
<dbReference type="OMA" id="WSLHRFI"/>
<evidence type="ECO:0000256" key="6">
    <source>
        <dbReference type="ARBA" id="ARBA00023121"/>
    </source>
</evidence>
<organism evidence="13 14">
    <name type="scientific">Tetrapisispora phaffii (strain ATCC 24235 / CBS 4417 / NBRC 1672 / NRRL Y-8282 / UCD 70-5)</name>
    <name type="common">Yeast</name>
    <name type="synonym">Fabospora phaffii</name>
    <dbReference type="NCBI Taxonomy" id="1071381"/>
    <lineage>
        <taxon>Eukaryota</taxon>
        <taxon>Fungi</taxon>
        <taxon>Dikarya</taxon>
        <taxon>Ascomycota</taxon>
        <taxon>Saccharomycotina</taxon>
        <taxon>Saccharomycetes</taxon>
        <taxon>Saccharomycetales</taxon>
        <taxon>Saccharomycetaceae</taxon>
        <taxon>Tetrapisispora</taxon>
    </lineage>
</organism>
<dbReference type="GO" id="GO:0061723">
    <property type="term" value="P:glycophagy"/>
    <property type="evidence" value="ECO:0007669"/>
    <property type="project" value="EnsemblFungi"/>
</dbReference>
<dbReference type="Proteomes" id="UP000005666">
    <property type="component" value="Chromosome 14"/>
</dbReference>
<gene>
    <name evidence="13" type="primary">TPHA0N00910</name>
    <name evidence="13" type="ordered locus">TPHA_0N00910</name>
</gene>
<keyword evidence="7" id="KW-0472">Membrane</keyword>
<keyword evidence="4" id="KW-0813">Transport</keyword>
<reference evidence="13 14" key="1">
    <citation type="journal article" date="2011" name="Proc. Natl. Acad. Sci. U.S.A.">
        <title>Evolutionary erosion of yeast sex chromosomes by mating-type switching accidents.</title>
        <authorList>
            <person name="Gordon J.L."/>
            <person name="Armisen D."/>
            <person name="Proux-Wera E."/>
            <person name="Oheigeartaigh S.S."/>
            <person name="Byrne K.P."/>
            <person name="Wolfe K.H."/>
        </authorList>
    </citation>
    <scope>NUCLEOTIDE SEQUENCE [LARGE SCALE GENOMIC DNA]</scope>
    <source>
        <strain evidence="14">ATCC 24235 / CBS 4417 / NBRC 1672 / NRRL Y-8282 / UCD 70-5</strain>
    </source>
</reference>
<evidence type="ECO:0000256" key="3">
    <source>
        <dbReference type="ARBA" id="ARBA00010883"/>
    </source>
</evidence>
<dbReference type="GO" id="GO:0048471">
    <property type="term" value="C:perinuclear region of cytoplasm"/>
    <property type="evidence" value="ECO:0007669"/>
    <property type="project" value="EnsemblFungi"/>
</dbReference>
<keyword evidence="10" id="KW-0175">Coiled coil</keyword>
<dbReference type="eggNOG" id="KOG2273">
    <property type="taxonomic scope" value="Eukaryota"/>
</dbReference>
<dbReference type="GO" id="GO:0034727">
    <property type="term" value="P:piecemeal microautophagy of the nucleus"/>
    <property type="evidence" value="ECO:0007669"/>
    <property type="project" value="EnsemblFungi"/>
</dbReference>
<dbReference type="HOGENOM" id="CLU_027221_0_0_1"/>
<comment type="similarity">
    <text evidence="3">Belongs to the sorting nexin family.</text>
</comment>
<dbReference type="InterPro" id="IPR036871">
    <property type="entry name" value="PX_dom_sf"/>
</dbReference>
<evidence type="ECO:0000256" key="8">
    <source>
        <dbReference type="ARBA" id="ARBA00040748"/>
    </source>
</evidence>